<dbReference type="Proteomes" id="UP001159428">
    <property type="component" value="Unassembled WGS sequence"/>
</dbReference>
<dbReference type="PANTHER" id="PTHR10656:SF69">
    <property type="entry name" value="MAB-21-LIKE HHH_H2TH-LIKE DOMAIN-CONTAINING PROTEIN"/>
    <property type="match status" value="1"/>
</dbReference>
<dbReference type="EMBL" id="CALNXJ010000001">
    <property type="protein sequence ID" value="CAH3032216.1"/>
    <property type="molecule type" value="Genomic_DNA"/>
</dbReference>
<name>A0AAU9VPF3_9CNID</name>
<reference evidence="4 5" key="1">
    <citation type="submission" date="2022-05" db="EMBL/GenBank/DDBJ databases">
        <authorList>
            <consortium name="Genoscope - CEA"/>
            <person name="William W."/>
        </authorList>
    </citation>
    <scope>NUCLEOTIDE SEQUENCE [LARGE SCALE GENOMIC DNA]</scope>
</reference>
<evidence type="ECO:0000256" key="1">
    <source>
        <dbReference type="ARBA" id="ARBA00001946"/>
    </source>
</evidence>
<dbReference type="SMART" id="SM01265">
    <property type="entry name" value="Mab-21"/>
    <property type="match status" value="1"/>
</dbReference>
<keyword evidence="5" id="KW-1185">Reference proteome</keyword>
<dbReference type="InterPro" id="IPR024810">
    <property type="entry name" value="MAB21L/cGLR"/>
</dbReference>
<dbReference type="Pfam" id="PF20266">
    <property type="entry name" value="Mab-21_C"/>
    <property type="match status" value="1"/>
</dbReference>
<keyword evidence="2" id="KW-0547">Nucleotide-binding</keyword>
<evidence type="ECO:0000259" key="3">
    <source>
        <dbReference type="Pfam" id="PF20266"/>
    </source>
</evidence>
<accession>A0AAU9VPF3</accession>
<comment type="cofactor">
    <cofactor evidence="1">
        <name>Mg(2+)</name>
        <dbReference type="ChEBI" id="CHEBI:18420"/>
    </cofactor>
</comment>
<sequence>IRFDETSNLWPEPFSTLINCIFPLEYVYSDWFQWQANIEAQRRDPESPGSLPGDCFGAGSRVEGFCIPQFLLRNSDIDQVNARALDIKEQWLPDLDLMKVVDSFVETNEKSRIPIFTVEHLEDDPKYVKLRLTDEFKEHDSRFKNAPYLHHSYLLPDADHPMVNGEKGVWSNDVHGPVRKLMKADFPCHEEDRTDVFKFPIAWPEPAMEWLVRSRPCGWPSSELVQEVFDSGCLLAPVGRGKRLYEPIDTLEYYRNPEQPANSAVADAEGKWAMEETEWRISFSLAENKLGRSVSPIQRHVMVLLKMIKKAYFPDVISTYYLKNLLFWECESKGEAFWKEDNFAKCLLSMLDRLHECLETSDLPYYFMPQSNLLQYEDTANLKEAAIVVAEVRRAILPKTVSLLKRLQSLTFQSNTYLRDVGVPLKDHLLKMQDRHLSEDDHGKLLTALLSLFEEDEFTSFVGEEVKGLSLDGDFVAQSLAFFHSAKNGMEPSRSILCSRAMKYLREEHVRMAVESTESALGELKAKFSWFKVSVLKEAAERATKKLLRESHTRDTLSKEAIQSALEEEIQALHGERIGKK</sequence>
<dbReference type="GO" id="GO:0005524">
    <property type="term" value="F:ATP binding"/>
    <property type="evidence" value="ECO:0007669"/>
    <property type="project" value="UniProtKB-KW"/>
</dbReference>
<evidence type="ECO:0000313" key="4">
    <source>
        <dbReference type="EMBL" id="CAH3032216.1"/>
    </source>
</evidence>
<dbReference type="Gene3D" id="1.10.1410.40">
    <property type="match status" value="1"/>
</dbReference>
<evidence type="ECO:0000256" key="2">
    <source>
        <dbReference type="ARBA" id="ARBA00022840"/>
    </source>
</evidence>
<dbReference type="AlphaFoldDB" id="A0AAU9VPF3"/>
<protein>
    <recommendedName>
        <fullName evidence="3">Mab-21-like HhH/H2TH-like domain-containing protein</fullName>
    </recommendedName>
</protein>
<dbReference type="PANTHER" id="PTHR10656">
    <property type="entry name" value="CELL FATE DETERMINING PROTEIN MAB21-RELATED"/>
    <property type="match status" value="1"/>
</dbReference>
<gene>
    <name evidence="4" type="ORF">PMEA_00001056</name>
</gene>
<comment type="caution">
    <text evidence="4">The sequence shown here is derived from an EMBL/GenBank/DDBJ whole genome shotgun (WGS) entry which is preliminary data.</text>
</comment>
<feature type="non-terminal residue" evidence="4">
    <location>
        <position position="1"/>
    </location>
</feature>
<dbReference type="InterPro" id="IPR046906">
    <property type="entry name" value="Mab-21_HhH/H2TH-like"/>
</dbReference>
<feature type="domain" description="Mab-21-like HhH/H2TH-like" evidence="3">
    <location>
        <begin position="301"/>
        <end position="387"/>
    </location>
</feature>
<keyword evidence="2" id="KW-0067">ATP-binding</keyword>
<evidence type="ECO:0000313" key="5">
    <source>
        <dbReference type="Proteomes" id="UP001159428"/>
    </source>
</evidence>
<organism evidence="4 5">
    <name type="scientific">Pocillopora meandrina</name>
    <dbReference type="NCBI Taxonomy" id="46732"/>
    <lineage>
        <taxon>Eukaryota</taxon>
        <taxon>Metazoa</taxon>
        <taxon>Cnidaria</taxon>
        <taxon>Anthozoa</taxon>
        <taxon>Hexacorallia</taxon>
        <taxon>Scleractinia</taxon>
        <taxon>Astrocoeniina</taxon>
        <taxon>Pocilloporidae</taxon>
        <taxon>Pocillopora</taxon>
    </lineage>
</organism>
<proteinExistence type="predicted"/>
<dbReference type="GO" id="GO:0016779">
    <property type="term" value="F:nucleotidyltransferase activity"/>
    <property type="evidence" value="ECO:0007669"/>
    <property type="project" value="UniProtKB-ARBA"/>
</dbReference>